<dbReference type="EMBL" id="AVOT02119713">
    <property type="protein sequence ID" value="MBW0585028.1"/>
    <property type="molecule type" value="Genomic_DNA"/>
</dbReference>
<comment type="caution">
    <text evidence="2">The sequence shown here is derived from an EMBL/GenBank/DDBJ whole genome shotgun (WGS) entry which is preliminary data.</text>
</comment>
<accession>A0A9Q3KNH2</accession>
<dbReference type="Proteomes" id="UP000765509">
    <property type="component" value="Unassembled WGS sequence"/>
</dbReference>
<keyword evidence="1" id="KW-0472">Membrane</keyword>
<keyword evidence="1" id="KW-0812">Transmembrane</keyword>
<keyword evidence="1" id="KW-1133">Transmembrane helix</keyword>
<protein>
    <submittedName>
        <fullName evidence="2">Uncharacterized protein</fullName>
    </submittedName>
</protein>
<feature type="transmembrane region" description="Helical" evidence="1">
    <location>
        <begin position="84"/>
        <end position="104"/>
    </location>
</feature>
<proteinExistence type="predicted"/>
<feature type="transmembrane region" description="Helical" evidence="1">
    <location>
        <begin position="116"/>
        <end position="133"/>
    </location>
</feature>
<evidence type="ECO:0000313" key="3">
    <source>
        <dbReference type="Proteomes" id="UP000765509"/>
    </source>
</evidence>
<dbReference type="AlphaFoldDB" id="A0A9Q3KNH2"/>
<reference evidence="2" key="1">
    <citation type="submission" date="2021-03" db="EMBL/GenBank/DDBJ databases">
        <title>Draft genome sequence of rust myrtle Austropuccinia psidii MF-1, a brazilian biotype.</title>
        <authorList>
            <person name="Quecine M.C."/>
            <person name="Pachon D.M.R."/>
            <person name="Bonatelli M.L."/>
            <person name="Correr F.H."/>
            <person name="Franceschini L.M."/>
            <person name="Leite T.F."/>
            <person name="Margarido G.R.A."/>
            <person name="Almeida C.A."/>
            <person name="Ferrarezi J.A."/>
            <person name="Labate C.A."/>
        </authorList>
    </citation>
    <scope>NUCLEOTIDE SEQUENCE</scope>
    <source>
        <strain evidence="2">MF-1</strain>
    </source>
</reference>
<gene>
    <name evidence="2" type="ORF">O181_124743</name>
</gene>
<organism evidence="2 3">
    <name type="scientific">Austropuccinia psidii MF-1</name>
    <dbReference type="NCBI Taxonomy" id="1389203"/>
    <lineage>
        <taxon>Eukaryota</taxon>
        <taxon>Fungi</taxon>
        <taxon>Dikarya</taxon>
        <taxon>Basidiomycota</taxon>
        <taxon>Pucciniomycotina</taxon>
        <taxon>Pucciniomycetes</taxon>
        <taxon>Pucciniales</taxon>
        <taxon>Sphaerophragmiaceae</taxon>
        <taxon>Austropuccinia</taxon>
    </lineage>
</organism>
<name>A0A9Q3KNH2_9BASI</name>
<evidence type="ECO:0000256" key="1">
    <source>
        <dbReference type="SAM" id="Phobius"/>
    </source>
</evidence>
<evidence type="ECO:0000313" key="2">
    <source>
        <dbReference type="EMBL" id="MBW0585028.1"/>
    </source>
</evidence>
<sequence length="134" mass="14802">MSKEYQASPASHASFSISVSNYLSLNHASLIAFSNPFQLPQQASPCVGAQELIIPRWGVLSQPWQLPSWTPYGTSVPYKSYGNLAISIIIGQIGPLIFSGLSWSFHSWGQPVPFTIIRPFQAVLCFWAISVIFQ</sequence>
<keyword evidence="3" id="KW-1185">Reference proteome</keyword>